<evidence type="ECO:0000313" key="12">
    <source>
        <dbReference type="Proteomes" id="UP000321569"/>
    </source>
</evidence>
<comment type="subcellular location">
    <subcellularLocation>
        <location evidence="2 10">Cytoplasm</location>
    </subcellularLocation>
</comment>
<keyword evidence="6 10" id="KW-0547">Nucleotide-binding</keyword>
<dbReference type="SUPFAM" id="SSF101386">
    <property type="entry name" value="all-alpha NTP pyrophosphatases"/>
    <property type="match status" value="1"/>
</dbReference>
<dbReference type="EMBL" id="BKAM01000058">
    <property type="protein sequence ID" value="GEP73221.1"/>
    <property type="molecule type" value="Genomic_DNA"/>
</dbReference>
<keyword evidence="4 10" id="KW-0963">Cytoplasm</keyword>
<dbReference type="STRING" id="1423795.FD12_GL002089"/>
<sequence>MQNLDELYELILDRKNNPKPGSYTEYLFNKGLDKILKKVGEESTEVIVAAKNDSDPDFILEVADLAYHVEVLMAQRGITPDQIKKELASREGKKSLTKDRAEIQKW</sequence>
<dbReference type="UniPathway" id="UPA00031">
    <property type="reaction ID" value="UER00007"/>
</dbReference>
<evidence type="ECO:0000313" key="11">
    <source>
        <dbReference type="EMBL" id="GEP73221.1"/>
    </source>
</evidence>
<gene>
    <name evidence="10 11" type="primary">hisE</name>
    <name evidence="11" type="ORF">LRA02_20890</name>
</gene>
<evidence type="ECO:0000256" key="3">
    <source>
        <dbReference type="ARBA" id="ARBA00005204"/>
    </source>
</evidence>
<dbReference type="PANTHER" id="PTHR42945:SF9">
    <property type="entry name" value="HISTIDINE BIOSYNTHESIS BIFUNCTIONAL PROTEIN HISIE"/>
    <property type="match status" value="1"/>
</dbReference>
<evidence type="ECO:0000256" key="10">
    <source>
        <dbReference type="HAMAP-Rule" id="MF_01020"/>
    </source>
</evidence>
<comment type="caution">
    <text evidence="11">The sequence shown here is derived from an EMBL/GenBank/DDBJ whole genome shotgun (WGS) entry which is preliminary data.</text>
</comment>
<comment type="similarity">
    <text evidence="10">Belongs to the PRA-PH family.</text>
</comment>
<evidence type="ECO:0000256" key="1">
    <source>
        <dbReference type="ARBA" id="ARBA00001460"/>
    </source>
</evidence>
<keyword evidence="8 10" id="KW-0067">ATP-binding</keyword>
<name>A0A512PPV5_9LACO</name>
<dbReference type="Gene3D" id="1.10.287.1080">
    <property type="entry name" value="MazG-like"/>
    <property type="match status" value="1"/>
</dbReference>
<dbReference type="InterPro" id="IPR021130">
    <property type="entry name" value="PRib-ATP_PPHydrolase-like"/>
</dbReference>
<dbReference type="Pfam" id="PF01503">
    <property type="entry name" value="PRA-PH"/>
    <property type="match status" value="1"/>
</dbReference>
<dbReference type="OrthoDB" id="9795769at2"/>
<evidence type="ECO:0000256" key="8">
    <source>
        <dbReference type="ARBA" id="ARBA00022840"/>
    </source>
</evidence>
<organism evidence="11 12">
    <name type="scientific">Lentilactobacillus rapi</name>
    <dbReference type="NCBI Taxonomy" id="481723"/>
    <lineage>
        <taxon>Bacteria</taxon>
        <taxon>Bacillati</taxon>
        <taxon>Bacillota</taxon>
        <taxon>Bacilli</taxon>
        <taxon>Lactobacillales</taxon>
        <taxon>Lactobacillaceae</taxon>
        <taxon>Lentilactobacillus</taxon>
    </lineage>
</organism>
<comment type="pathway">
    <text evidence="3 10">Amino-acid biosynthesis; L-histidine biosynthesis; L-histidine from 5-phospho-alpha-D-ribose 1-diphosphate: step 2/9.</text>
</comment>
<evidence type="ECO:0000256" key="2">
    <source>
        <dbReference type="ARBA" id="ARBA00004496"/>
    </source>
</evidence>
<evidence type="ECO:0000256" key="6">
    <source>
        <dbReference type="ARBA" id="ARBA00022741"/>
    </source>
</evidence>
<proteinExistence type="inferred from homology"/>
<evidence type="ECO:0000256" key="5">
    <source>
        <dbReference type="ARBA" id="ARBA00022605"/>
    </source>
</evidence>
<accession>A0A512PPV5</accession>
<evidence type="ECO:0000256" key="4">
    <source>
        <dbReference type="ARBA" id="ARBA00022490"/>
    </source>
</evidence>
<dbReference type="GO" id="GO:0004636">
    <property type="term" value="F:phosphoribosyl-ATP diphosphatase activity"/>
    <property type="evidence" value="ECO:0007669"/>
    <property type="project" value="UniProtKB-UniRule"/>
</dbReference>
<dbReference type="RefSeq" id="WP_056981041.1">
    <property type="nucleotide sequence ID" value="NZ_BKAM01000058.1"/>
</dbReference>
<dbReference type="EC" id="3.6.1.31" evidence="10"/>
<dbReference type="GO" id="GO:0005737">
    <property type="term" value="C:cytoplasm"/>
    <property type="evidence" value="ECO:0007669"/>
    <property type="project" value="UniProtKB-SubCell"/>
</dbReference>
<comment type="catalytic activity">
    <reaction evidence="1 10">
        <text>1-(5-phospho-beta-D-ribosyl)-ATP + H2O = 1-(5-phospho-beta-D-ribosyl)-5'-AMP + diphosphate + H(+)</text>
        <dbReference type="Rhea" id="RHEA:22828"/>
        <dbReference type="ChEBI" id="CHEBI:15377"/>
        <dbReference type="ChEBI" id="CHEBI:15378"/>
        <dbReference type="ChEBI" id="CHEBI:33019"/>
        <dbReference type="ChEBI" id="CHEBI:59457"/>
        <dbReference type="ChEBI" id="CHEBI:73183"/>
        <dbReference type="EC" id="3.6.1.31"/>
    </reaction>
</comment>
<dbReference type="GO" id="GO:0000105">
    <property type="term" value="P:L-histidine biosynthetic process"/>
    <property type="evidence" value="ECO:0007669"/>
    <property type="project" value="UniProtKB-UniRule"/>
</dbReference>
<keyword evidence="5 10" id="KW-0028">Amino-acid biosynthesis</keyword>
<protein>
    <recommendedName>
        <fullName evidence="10">Phosphoribosyl-ATP pyrophosphatase</fullName>
        <shortName evidence="10">PRA-PH</shortName>
        <ecNumber evidence="10">3.6.1.31</ecNumber>
    </recommendedName>
</protein>
<evidence type="ECO:0000256" key="9">
    <source>
        <dbReference type="ARBA" id="ARBA00023102"/>
    </source>
</evidence>
<dbReference type="CDD" id="cd11534">
    <property type="entry name" value="NTP-PPase_HisIE_like"/>
    <property type="match status" value="1"/>
</dbReference>
<dbReference type="NCBIfam" id="TIGR03188">
    <property type="entry name" value="histidine_hisI"/>
    <property type="match status" value="1"/>
</dbReference>
<reference evidence="11 12" key="1">
    <citation type="submission" date="2019-07" db="EMBL/GenBank/DDBJ databases">
        <title>Whole genome shotgun sequence of Lactobacillus rapi NBRC 109618.</title>
        <authorList>
            <person name="Hosoyama A."/>
            <person name="Uohara A."/>
            <person name="Ohji S."/>
            <person name="Ichikawa N."/>
        </authorList>
    </citation>
    <scope>NUCLEOTIDE SEQUENCE [LARGE SCALE GENOMIC DNA]</scope>
    <source>
        <strain evidence="11 12">NBRC 109618</strain>
    </source>
</reference>
<dbReference type="PANTHER" id="PTHR42945">
    <property type="entry name" value="HISTIDINE BIOSYNTHESIS BIFUNCTIONAL PROTEIN"/>
    <property type="match status" value="1"/>
</dbReference>
<dbReference type="Proteomes" id="UP000321569">
    <property type="component" value="Unassembled WGS sequence"/>
</dbReference>
<dbReference type="GO" id="GO:0005524">
    <property type="term" value="F:ATP binding"/>
    <property type="evidence" value="ECO:0007669"/>
    <property type="project" value="UniProtKB-KW"/>
</dbReference>
<evidence type="ECO:0000256" key="7">
    <source>
        <dbReference type="ARBA" id="ARBA00022801"/>
    </source>
</evidence>
<keyword evidence="9 10" id="KW-0368">Histidine biosynthesis</keyword>
<dbReference type="InterPro" id="IPR008179">
    <property type="entry name" value="HisE"/>
</dbReference>
<dbReference type="HAMAP" id="MF_01020">
    <property type="entry name" value="HisE"/>
    <property type="match status" value="1"/>
</dbReference>
<dbReference type="AlphaFoldDB" id="A0A512PPV5"/>
<keyword evidence="7 10" id="KW-0378">Hydrolase</keyword>